<dbReference type="OrthoDB" id="3922109at2759"/>
<feature type="region of interest" description="Disordered" evidence="1">
    <location>
        <begin position="227"/>
        <end position="251"/>
    </location>
</feature>
<gene>
    <name evidence="2" type="ORF">KCV03_g1771</name>
</gene>
<sequence>MSFNHSFPNDQQGHFNEHDHVHNHHAAAHYPQLDDRSLTCYTFLDFVTPNHNATIPIMGARKALESLDYALSPDVFARRAPESRPFSAYTPLAIALNTICTKVELDPITERDLAQLHRAPWFADFAKAVVKRYDAEGKVKLNLDNLAVDACLSEDHMVLLAEAFAASHSLSTIELGIVAITKKGVKAFHYPWTAACNGLTAWIVADCRTDDPVYYGLGREIVEQHVDEEEEYEEEEEDADAEEVPTTTPRKTAARVLEQQVPLRAGLSAKDILERHTDHLQYNNILKVGLQYSNQEIAKKVAEDAMGSNKKFSTGASGVVKRINTGVDFIEKEFDIDVGAFRTAYDTARKNNGIPIRGKDGVNDQVLAANASKIKEAMAWVKAGGPRPAAAVAPAPVLAGYAPAPSISNNNQGPATAHNNGSIPQLDTAMDEPDQDYKYAPEVQSNSFLPQLNESQTDWDPMMNNTLFNFDDLN</sequence>
<name>A0A9P8KBF2_AURME</name>
<dbReference type="Proteomes" id="UP000767238">
    <property type="component" value="Unassembled WGS sequence"/>
</dbReference>
<comment type="caution">
    <text evidence="2">The sequence shown here is derived from an EMBL/GenBank/DDBJ whole genome shotgun (WGS) entry which is preliminary data.</text>
</comment>
<dbReference type="EMBL" id="JAHFYH010000007">
    <property type="protein sequence ID" value="KAH0229723.1"/>
    <property type="molecule type" value="Genomic_DNA"/>
</dbReference>
<evidence type="ECO:0000313" key="3">
    <source>
        <dbReference type="Proteomes" id="UP000767238"/>
    </source>
</evidence>
<evidence type="ECO:0000313" key="2">
    <source>
        <dbReference type="EMBL" id="KAH0229723.1"/>
    </source>
</evidence>
<feature type="compositionally biased region" description="Acidic residues" evidence="1">
    <location>
        <begin position="227"/>
        <end position="243"/>
    </location>
</feature>
<organism evidence="2 3">
    <name type="scientific">Aureobasidium melanogenum</name>
    <name type="common">Aureobasidium pullulans var. melanogenum</name>
    <dbReference type="NCBI Taxonomy" id="46634"/>
    <lineage>
        <taxon>Eukaryota</taxon>
        <taxon>Fungi</taxon>
        <taxon>Dikarya</taxon>
        <taxon>Ascomycota</taxon>
        <taxon>Pezizomycotina</taxon>
        <taxon>Dothideomycetes</taxon>
        <taxon>Dothideomycetidae</taxon>
        <taxon>Dothideales</taxon>
        <taxon>Saccotheciaceae</taxon>
        <taxon>Aureobasidium</taxon>
    </lineage>
</organism>
<reference evidence="2" key="2">
    <citation type="submission" date="2021-08" db="EMBL/GenBank/DDBJ databases">
        <authorList>
            <person name="Gostincar C."/>
            <person name="Sun X."/>
            <person name="Song Z."/>
            <person name="Gunde-Cimerman N."/>
        </authorList>
    </citation>
    <scope>NUCLEOTIDE SEQUENCE</scope>
    <source>
        <strain evidence="2">EXF-8016</strain>
    </source>
</reference>
<reference evidence="2" key="1">
    <citation type="journal article" date="2021" name="J Fungi (Basel)">
        <title>Virulence traits and population genomics of the black yeast Aureobasidium melanogenum.</title>
        <authorList>
            <person name="Cernosa A."/>
            <person name="Sun X."/>
            <person name="Gostincar C."/>
            <person name="Fang C."/>
            <person name="Gunde-Cimerman N."/>
            <person name="Song Z."/>
        </authorList>
    </citation>
    <scope>NUCLEOTIDE SEQUENCE</scope>
    <source>
        <strain evidence="2">EXF-8016</strain>
    </source>
</reference>
<feature type="non-terminal residue" evidence="2">
    <location>
        <position position="474"/>
    </location>
</feature>
<feature type="compositionally biased region" description="Polar residues" evidence="1">
    <location>
        <begin position="409"/>
        <end position="425"/>
    </location>
</feature>
<accession>A0A9P8KBF2</accession>
<feature type="region of interest" description="Disordered" evidence="1">
    <location>
        <begin position="409"/>
        <end position="432"/>
    </location>
</feature>
<evidence type="ECO:0000256" key="1">
    <source>
        <dbReference type="SAM" id="MobiDB-lite"/>
    </source>
</evidence>
<dbReference type="AlphaFoldDB" id="A0A9P8KBF2"/>
<proteinExistence type="predicted"/>
<protein>
    <submittedName>
        <fullName evidence="2">Uncharacterized protein</fullName>
    </submittedName>
</protein>